<comment type="caution">
    <text evidence="5">The sequence shown here is derived from an EMBL/GenBank/DDBJ whole genome shotgun (WGS) entry which is preliminary data.</text>
</comment>
<dbReference type="Gene3D" id="3.30.420.10">
    <property type="entry name" value="Ribonuclease H-like superfamily/Ribonuclease H"/>
    <property type="match status" value="1"/>
</dbReference>
<dbReference type="STRING" id="2018661.A0A2A2L2V8"/>
<dbReference type="InterPro" id="IPR012337">
    <property type="entry name" value="RNaseH-like_sf"/>
</dbReference>
<protein>
    <recommendedName>
        <fullName evidence="4">Exonuclease domain-containing protein</fullName>
    </recommendedName>
</protein>
<dbReference type="GO" id="GO:0003676">
    <property type="term" value="F:nucleic acid binding"/>
    <property type="evidence" value="ECO:0007669"/>
    <property type="project" value="InterPro"/>
</dbReference>
<dbReference type="Pfam" id="PF00929">
    <property type="entry name" value="RNase_T"/>
    <property type="match status" value="1"/>
</dbReference>
<keyword evidence="6" id="KW-1185">Reference proteome</keyword>
<dbReference type="SUPFAM" id="SSF53098">
    <property type="entry name" value="Ribonuclease H-like"/>
    <property type="match status" value="1"/>
</dbReference>
<organism evidence="5 6">
    <name type="scientific">Diploscapter pachys</name>
    <dbReference type="NCBI Taxonomy" id="2018661"/>
    <lineage>
        <taxon>Eukaryota</taxon>
        <taxon>Metazoa</taxon>
        <taxon>Ecdysozoa</taxon>
        <taxon>Nematoda</taxon>
        <taxon>Chromadorea</taxon>
        <taxon>Rhabditida</taxon>
        <taxon>Rhabditina</taxon>
        <taxon>Rhabditomorpha</taxon>
        <taxon>Rhabditoidea</taxon>
        <taxon>Rhabditidae</taxon>
        <taxon>Diploscapter</taxon>
    </lineage>
</organism>
<dbReference type="InterPro" id="IPR051274">
    <property type="entry name" value="3-5_Exoribonuclease"/>
</dbReference>
<evidence type="ECO:0000256" key="1">
    <source>
        <dbReference type="ARBA" id="ARBA00022722"/>
    </source>
</evidence>
<dbReference type="AlphaFoldDB" id="A0A2A2L2V8"/>
<dbReference type="SMART" id="SM00479">
    <property type="entry name" value="EXOIII"/>
    <property type="match status" value="1"/>
</dbReference>
<evidence type="ECO:0000256" key="2">
    <source>
        <dbReference type="ARBA" id="ARBA00022801"/>
    </source>
</evidence>
<accession>A0A2A2L2V8</accession>
<sequence length="248" mass="28672">MSTNFAPMKSSKPVAQNFDYLLVLGFEATCIENGQIQPVKEIIEFSVIAISTDGWRETAAFHKYIKPTINPTLTTFCTSLTRIEQNTVDCAKKLFGVLKDFDFWLEENQIKQTNFTFVTCGDWDLKFVLPDECRAKKIKTPEYFTKWIDLKKAYAEHTGEFPEGGLREMLARCNLTFEGRLRRGINNTRNVCRVVETLYKSGYKFRSTLRSVVKDARTPAGERTYWGVDGRRRQLQKPTLNSFLEKPF</sequence>
<dbReference type="InterPro" id="IPR013520">
    <property type="entry name" value="Ribonucl_H"/>
</dbReference>
<dbReference type="InterPro" id="IPR047201">
    <property type="entry name" value="ERI-1_3'hExo-like"/>
</dbReference>
<dbReference type="PANTHER" id="PTHR23044:SF61">
    <property type="entry name" value="3'-5' EXORIBONUCLEASE 1-RELATED"/>
    <property type="match status" value="1"/>
</dbReference>
<keyword evidence="3" id="KW-0269">Exonuclease</keyword>
<reference evidence="5 6" key="1">
    <citation type="journal article" date="2017" name="Curr. Biol.">
        <title>Genome architecture and evolution of a unichromosomal asexual nematode.</title>
        <authorList>
            <person name="Fradin H."/>
            <person name="Zegar C."/>
            <person name="Gutwein M."/>
            <person name="Lucas J."/>
            <person name="Kovtun M."/>
            <person name="Corcoran D."/>
            <person name="Baugh L.R."/>
            <person name="Kiontke K."/>
            <person name="Gunsalus K."/>
            <person name="Fitch D.H."/>
            <person name="Piano F."/>
        </authorList>
    </citation>
    <scope>NUCLEOTIDE SEQUENCE [LARGE SCALE GENOMIC DNA]</scope>
    <source>
        <strain evidence="5">PF1309</strain>
    </source>
</reference>
<dbReference type="EMBL" id="LIAE01007271">
    <property type="protein sequence ID" value="PAV80453.1"/>
    <property type="molecule type" value="Genomic_DNA"/>
</dbReference>
<name>A0A2A2L2V8_9BILA</name>
<dbReference type="CDD" id="cd06133">
    <property type="entry name" value="ERI-1_3'hExo_like"/>
    <property type="match status" value="1"/>
</dbReference>
<dbReference type="GO" id="GO:0000175">
    <property type="term" value="F:3'-5'-RNA exonuclease activity"/>
    <property type="evidence" value="ECO:0007669"/>
    <property type="project" value="InterPro"/>
</dbReference>
<evidence type="ECO:0000313" key="5">
    <source>
        <dbReference type="EMBL" id="PAV80453.1"/>
    </source>
</evidence>
<evidence type="ECO:0000259" key="4">
    <source>
        <dbReference type="SMART" id="SM00479"/>
    </source>
</evidence>
<dbReference type="PANTHER" id="PTHR23044">
    <property type="entry name" value="3'-5' EXONUCLEASE ERI1-RELATED"/>
    <property type="match status" value="1"/>
</dbReference>
<dbReference type="OrthoDB" id="448399at2759"/>
<feature type="domain" description="Exonuclease" evidence="4">
    <location>
        <begin position="20"/>
        <end position="204"/>
    </location>
</feature>
<evidence type="ECO:0000256" key="3">
    <source>
        <dbReference type="ARBA" id="ARBA00022839"/>
    </source>
</evidence>
<evidence type="ECO:0000313" key="6">
    <source>
        <dbReference type="Proteomes" id="UP000218231"/>
    </source>
</evidence>
<proteinExistence type="predicted"/>
<keyword evidence="2" id="KW-0378">Hydrolase</keyword>
<keyword evidence="1" id="KW-0540">Nuclease</keyword>
<dbReference type="InterPro" id="IPR036397">
    <property type="entry name" value="RNaseH_sf"/>
</dbReference>
<gene>
    <name evidence="5" type="ORF">WR25_22916</name>
</gene>
<dbReference type="Proteomes" id="UP000218231">
    <property type="component" value="Unassembled WGS sequence"/>
</dbReference>